<organism evidence="2 3">
    <name type="scientific">Cohnella yongneupensis</name>
    <dbReference type="NCBI Taxonomy" id="425006"/>
    <lineage>
        <taxon>Bacteria</taxon>
        <taxon>Bacillati</taxon>
        <taxon>Bacillota</taxon>
        <taxon>Bacilli</taxon>
        <taxon>Bacillales</taxon>
        <taxon>Paenibacillaceae</taxon>
        <taxon>Cohnella</taxon>
    </lineage>
</organism>
<feature type="domain" description="Competence protein CoiA-like N-terminal" evidence="1">
    <location>
        <begin position="20"/>
        <end position="60"/>
    </location>
</feature>
<accession>A0ABW0R5S8</accession>
<evidence type="ECO:0000313" key="3">
    <source>
        <dbReference type="Proteomes" id="UP001596108"/>
    </source>
</evidence>
<protein>
    <submittedName>
        <fullName evidence="2">Competence protein CoiA family protein</fullName>
    </submittedName>
</protein>
<dbReference type="Proteomes" id="UP001596108">
    <property type="component" value="Unassembled WGS sequence"/>
</dbReference>
<evidence type="ECO:0000259" key="1">
    <source>
        <dbReference type="Pfam" id="PF25164"/>
    </source>
</evidence>
<proteinExistence type="predicted"/>
<dbReference type="RefSeq" id="WP_378113167.1">
    <property type="nucleotide sequence ID" value="NZ_JBHSNC010000052.1"/>
</dbReference>
<dbReference type="InterPro" id="IPR057253">
    <property type="entry name" value="CoiA-like_N"/>
</dbReference>
<comment type="caution">
    <text evidence="2">The sequence shown here is derived from an EMBL/GenBank/DDBJ whole genome shotgun (WGS) entry which is preliminary data.</text>
</comment>
<gene>
    <name evidence="2" type="ORF">ACFPQ4_17470</name>
</gene>
<evidence type="ECO:0000313" key="2">
    <source>
        <dbReference type="EMBL" id="MFC5531212.1"/>
    </source>
</evidence>
<name>A0ABW0R5S8_9BACL</name>
<sequence length="392" mass="45930">MSIKLAVALEDNKYVRHIKDRLSKSSIYTCPFCREEVIARKGSERQHHFSHAPGTNCTASEETILHYNAKHYLLYCIKNAIDITFNVPTEMIKDSRITPIFDSLGLRKYPLSLAALIDFYGKSNGSCVEKAIGPYIVDVHMPVKMHSSFGVIFEIVVTHEMEQEKLNWLHQYGVPYLELSPVERSDNSFDFDMLRINIPHYFNRMENNFVTNSIVNFYDEIYSQLKDYIEVDHKKKQEKDLKIKAWDWVTEKILYGNLRYWVPEEAQKQMKSLTIRPFKDLAITNTKTMHGAAYKRVKEHRMVFAVDDSDHENLVLNDKNVLEELLHKLAVAYPTEMLMGKGINGREGVVGFKFLNLIDPITYEKEWQDHMKEFFLTVRNRLEKQENNEDDE</sequence>
<dbReference type="EMBL" id="JBHSNC010000052">
    <property type="protein sequence ID" value="MFC5531212.1"/>
    <property type="molecule type" value="Genomic_DNA"/>
</dbReference>
<keyword evidence="3" id="KW-1185">Reference proteome</keyword>
<dbReference type="Pfam" id="PF25164">
    <property type="entry name" value="CoiA_N"/>
    <property type="match status" value="1"/>
</dbReference>
<reference evidence="3" key="1">
    <citation type="journal article" date="2019" name="Int. J. Syst. Evol. Microbiol.">
        <title>The Global Catalogue of Microorganisms (GCM) 10K type strain sequencing project: providing services to taxonomists for standard genome sequencing and annotation.</title>
        <authorList>
            <consortium name="The Broad Institute Genomics Platform"/>
            <consortium name="The Broad Institute Genome Sequencing Center for Infectious Disease"/>
            <person name="Wu L."/>
            <person name="Ma J."/>
        </authorList>
    </citation>
    <scope>NUCLEOTIDE SEQUENCE [LARGE SCALE GENOMIC DNA]</scope>
    <source>
        <strain evidence="3">CGMCC 1.18578</strain>
    </source>
</reference>